<proteinExistence type="predicted"/>
<keyword evidence="3" id="KW-1185">Reference proteome</keyword>
<name>A0A3L8RW32_CHLGU</name>
<gene>
    <name evidence="2" type="ORF">DV515_00015669</name>
</gene>
<dbReference type="Proteomes" id="UP000276834">
    <property type="component" value="Unassembled WGS sequence"/>
</dbReference>
<protein>
    <submittedName>
        <fullName evidence="2">Uncharacterized protein</fullName>
    </submittedName>
</protein>
<accession>A0A3L8RW32</accession>
<sequence length="155" mass="17107">MGKHNCCSISLKTDISSAQTKERTPRPLTNKQTAHRTRKGSGKCCCSLLAKHFPFLHCVLSSCDIQWPNTIRLGLGQTSSYMSPSMALFIFKKLYKHEFINPAQLTGHSNAAIPKVHTGGDSTLQRHGNQLLRHVENLLQDQSAGPSAPRQGAER</sequence>
<dbReference type="AlphaFoldDB" id="A0A3L8RW32"/>
<reference evidence="2 3" key="1">
    <citation type="journal article" date="2018" name="Proc. R. Soc. B">
        <title>A non-coding region near Follistatin controls head colour polymorphism in the Gouldian finch.</title>
        <authorList>
            <person name="Toomey M.B."/>
            <person name="Marques C.I."/>
            <person name="Andrade P."/>
            <person name="Araujo P.M."/>
            <person name="Sabatino S."/>
            <person name="Gazda M.A."/>
            <person name="Afonso S."/>
            <person name="Lopes R.J."/>
            <person name="Corbo J.C."/>
            <person name="Carneiro M."/>
        </authorList>
    </citation>
    <scope>NUCLEOTIDE SEQUENCE [LARGE SCALE GENOMIC DNA]</scope>
    <source>
        <strain evidence="2">Red01</strain>
        <tissue evidence="2">Muscle</tissue>
    </source>
</reference>
<dbReference type="EMBL" id="QUSF01000200">
    <property type="protein sequence ID" value="RLV87466.1"/>
    <property type="molecule type" value="Genomic_DNA"/>
</dbReference>
<feature type="region of interest" description="Disordered" evidence="1">
    <location>
        <begin position="17"/>
        <end position="39"/>
    </location>
</feature>
<comment type="caution">
    <text evidence="2">The sequence shown here is derived from an EMBL/GenBank/DDBJ whole genome shotgun (WGS) entry which is preliminary data.</text>
</comment>
<evidence type="ECO:0000313" key="2">
    <source>
        <dbReference type="EMBL" id="RLV87466.1"/>
    </source>
</evidence>
<evidence type="ECO:0000313" key="3">
    <source>
        <dbReference type="Proteomes" id="UP000276834"/>
    </source>
</evidence>
<organism evidence="2 3">
    <name type="scientific">Chloebia gouldiae</name>
    <name type="common">Gouldian finch</name>
    <name type="synonym">Erythrura gouldiae</name>
    <dbReference type="NCBI Taxonomy" id="44316"/>
    <lineage>
        <taxon>Eukaryota</taxon>
        <taxon>Metazoa</taxon>
        <taxon>Chordata</taxon>
        <taxon>Craniata</taxon>
        <taxon>Vertebrata</taxon>
        <taxon>Euteleostomi</taxon>
        <taxon>Archelosauria</taxon>
        <taxon>Archosauria</taxon>
        <taxon>Dinosauria</taxon>
        <taxon>Saurischia</taxon>
        <taxon>Theropoda</taxon>
        <taxon>Coelurosauria</taxon>
        <taxon>Aves</taxon>
        <taxon>Neognathae</taxon>
        <taxon>Neoaves</taxon>
        <taxon>Telluraves</taxon>
        <taxon>Australaves</taxon>
        <taxon>Passeriformes</taxon>
        <taxon>Passeroidea</taxon>
        <taxon>Passeridae</taxon>
        <taxon>Chloebia</taxon>
    </lineage>
</organism>
<evidence type="ECO:0000256" key="1">
    <source>
        <dbReference type="SAM" id="MobiDB-lite"/>
    </source>
</evidence>